<protein>
    <recommendedName>
        <fullName evidence="1">F-box domain-containing protein</fullName>
    </recommendedName>
</protein>
<evidence type="ECO:0000259" key="1">
    <source>
        <dbReference type="Pfam" id="PF00646"/>
    </source>
</evidence>
<name>A0A5J9U2P4_9POAL</name>
<dbReference type="SUPFAM" id="SSF81383">
    <property type="entry name" value="F-box domain"/>
    <property type="match status" value="1"/>
</dbReference>
<dbReference type="Gene3D" id="1.20.1280.50">
    <property type="match status" value="1"/>
</dbReference>
<dbReference type="Proteomes" id="UP000324897">
    <property type="component" value="Chromosome 7"/>
</dbReference>
<dbReference type="PANTHER" id="PTHR32133:SF377">
    <property type="entry name" value="F-BOX DOMAIN CONTAINING PROTEIN"/>
    <property type="match status" value="1"/>
</dbReference>
<dbReference type="EMBL" id="RWGY01000029">
    <property type="protein sequence ID" value="TVU17478.1"/>
    <property type="molecule type" value="Genomic_DNA"/>
</dbReference>
<dbReference type="Pfam" id="PF00646">
    <property type="entry name" value="F-box"/>
    <property type="match status" value="1"/>
</dbReference>
<comment type="caution">
    <text evidence="2">The sequence shown here is derived from an EMBL/GenBank/DDBJ whole genome shotgun (WGS) entry which is preliminary data.</text>
</comment>
<dbReference type="InterPro" id="IPR001810">
    <property type="entry name" value="F-box_dom"/>
</dbReference>
<organism evidence="2 3">
    <name type="scientific">Eragrostis curvula</name>
    <name type="common">weeping love grass</name>
    <dbReference type="NCBI Taxonomy" id="38414"/>
    <lineage>
        <taxon>Eukaryota</taxon>
        <taxon>Viridiplantae</taxon>
        <taxon>Streptophyta</taxon>
        <taxon>Embryophyta</taxon>
        <taxon>Tracheophyta</taxon>
        <taxon>Spermatophyta</taxon>
        <taxon>Magnoliopsida</taxon>
        <taxon>Liliopsida</taxon>
        <taxon>Poales</taxon>
        <taxon>Poaceae</taxon>
        <taxon>PACMAD clade</taxon>
        <taxon>Chloridoideae</taxon>
        <taxon>Eragrostideae</taxon>
        <taxon>Eragrostidinae</taxon>
        <taxon>Eragrostis</taxon>
    </lineage>
</organism>
<evidence type="ECO:0000313" key="3">
    <source>
        <dbReference type="Proteomes" id="UP000324897"/>
    </source>
</evidence>
<dbReference type="PANTHER" id="PTHR32133">
    <property type="entry name" value="OS07G0120400 PROTEIN"/>
    <property type="match status" value="1"/>
</dbReference>
<sequence length="510" mass="57373">MSRLRRPTTSPGALDSDDILADVVLRLPPRPCFLPRAGFVCKHWRRLVMDPEFLRRFRARHGTPPLLGFFLQDASFVPTLDPPDRVSASRLSLDRRDCESRRWGWELRSCLHGLLLCENAEEFLVHDPVAGDRIRVPFPHQDRVPITAALLAAGGDSERRWFNLVALITDDSRRRMSASVYSSDSGVWVDSAATFPLPSYIHLPSTTVGNATYWLFDGGILKFDLGTRKLLRINSPTNRSVAEPFKCKIVPAGKEGQFGLAVGVLDEPTIRFLEWKTDPNGAEKWVLRKTVHLDNSLPLQSDTALRLPRILGFAEGSNIIFLGTRLGIFMINLNSMQFRKVLDGNNVSYIFPYSSFLSAGRCLTGTASATFPPTQASKLQFYAWGWCNSGALALNHQSKFHHQFNVSGDKLTVLFQLRVRWIALIPLLDSSETTVTMKYGAKPDAETLDILNTVAKQEVIPPNLHCITCYSFLLIVRTTEVVVMKVLWGDPQEAVPRYDLLEKVYCFPVR</sequence>
<keyword evidence="3" id="KW-1185">Reference proteome</keyword>
<dbReference type="OrthoDB" id="631742at2759"/>
<dbReference type="AlphaFoldDB" id="A0A5J9U2P4"/>
<proteinExistence type="predicted"/>
<dbReference type="InterPro" id="IPR036047">
    <property type="entry name" value="F-box-like_dom_sf"/>
</dbReference>
<evidence type="ECO:0000313" key="2">
    <source>
        <dbReference type="EMBL" id="TVU17478.1"/>
    </source>
</evidence>
<gene>
    <name evidence="2" type="ORF">EJB05_33516</name>
</gene>
<feature type="domain" description="F-box" evidence="1">
    <location>
        <begin position="17"/>
        <end position="55"/>
    </location>
</feature>
<accession>A0A5J9U2P4</accession>
<reference evidence="2 3" key="1">
    <citation type="journal article" date="2019" name="Sci. Rep.">
        <title>A high-quality genome of Eragrostis curvula grass provides insights into Poaceae evolution and supports new strategies to enhance forage quality.</title>
        <authorList>
            <person name="Carballo J."/>
            <person name="Santos B.A.C.M."/>
            <person name="Zappacosta D."/>
            <person name="Garbus I."/>
            <person name="Selva J.P."/>
            <person name="Gallo C.A."/>
            <person name="Diaz A."/>
            <person name="Albertini E."/>
            <person name="Caccamo M."/>
            <person name="Echenique V."/>
        </authorList>
    </citation>
    <scope>NUCLEOTIDE SEQUENCE [LARGE SCALE GENOMIC DNA]</scope>
    <source>
        <strain evidence="3">cv. Victoria</strain>
        <tissue evidence="2">Leaf</tissue>
    </source>
</reference>
<dbReference type="Gramene" id="TVU17478">
    <property type="protein sequence ID" value="TVU17478"/>
    <property type="gene ID" value="EJB05_33516"/>
</dbReference>